<reference evidence="1 2" key="1">
    <citation type="submission" date="2023-04" db="EMBL/GenBank/DDBJ databases">
        <title>Jannaschia ovalis sp. nov., a marine bacterium isolated from sea tidal flat.</title>
        <authorList>
            <person name="Kwon D.Y."/>
            <person name="Kim J.-J."/>
        </authorList>
    </citation>
    <scope>NUCLEOTIDE SEQUENCE [LARGE SCALE GENOMIC DNA]</scope>
    <source>
        <strain evidence="1 2">GRR-S6-38</strain>
    </source>
</reference>
<accession>A0ABY8L875</accession>
<dbReference type="InterPro" id="IPR036873">
    <property type="entry name" value="Rhodanese-like_dom_sf"/>
</dbReference>
<sequence length="148" mass="16038">MGSEAHPLVSEVGPRDAWAILSDDNASILVDVRSRPEWMFVGGPDLSELGKEPARLEWKTWPDMTPDPAFAGALLKTMPGLPSRILFICRSGARLMEAATAVARTLETEGRALPCINVAEGFEGDLDTLGHRGGLNGWKARGLAWRQS</sequence>
<name>A0ABY8L875_9RHOB</name>
<evidence type="ECO:0000313" key="1">
    <source>
        <dbReference type="EMBL" id="WGH77496.1"/>
    </source>
</evidence>
<dbReference type="Gene3D" id="3.40.250.10">
    <property type="entry name" value="Rhodanese-like domain"/>
    <property type="match status" value="1"/>
</dbReference>
<protein>
    <submittedName>
        <fullName evidence="1">Rhodanese-like domain-containing protein</fullName>
    </submittedName>
</protein>
<dbReference type="EMBL" id="CP122537">
    <property type="protein sequence ID" value="WGH77496.1"/>
    <property type="molecule type" value="Genomic_DNA"/>
</dbReference>
<dbReference type="SUPFAM" id="SSF52821">
    <property type="entry name" value="Rhodanese/Cell cycle control phosphatase"/>
    <property type="match status" value="1"/>
</dbReference>
<gene>
    <name evidence="1" type="ORF">P8627_10630</name>
</gene>
<dbReference type="RefSeq" id="WP_279964072.1">
    <property type="nucleotide sequence ID" value="NZ_CP122537.1"/>
</dbReference>
<organism evidence="1 2">
    <name type="scientific">Jannaschia ovalis</name>
    <dbReference type="NCBI Taxonomy" id="3038773"/>
    <lineage>
        <taxon>Bacteria</taxon>
        <taxon>Pseudomonadati</taxon>
        <taxon>Pseudomonadota</taxon>
        <taxon>Alphaproteobacteria</taxon>
        <taxon>Rhodobacterales</taxon>
        <taxon>Roseobacteraceae</taxon>
        <taxon>Jannaschia</taxon>
    </lineage>
</organism>
<proteinExistence type="predicted"/>
<evidence type="ECO:0000313" key="2">
    <source>
        <dbReference type="Proteomes" id="UP001243420"/>
    </source>
</evidence>
<dbReference type="Proteomes" id="UP001243420">
    <property type="component" value="Chromosome"/>
</dbReference>
<keyword evidence="2" id="KW-1185">Reference proteome</keyword>